<dbReference type="Gene3D" id="3.60.120.10">
    <property type="entry name" value="Anthranilate synthase"/>
    <property type="match status" value="1"/>
</dbReference>
<dbReference type="Proteomes" id="UP001321825">
    <property type="component" value="Chromosome"/>
</dbReference>
<proteinExistence type="predicted"/>
<dbReference type="NCBIfam" id="TIGR00553">
    <property type="entry name" value="pabB"/>
    <property type="match status" value="1"/>
</dbReference>
<organism evidence="5 6">
    <name type="scientific">Methylomarinovum caldicuralii</name>
    <dbReference type="NCBI Taxonomy" id="438856"/>
    <lineage>
        <taxon>Bacteria</taxon>
        <taxon>Pseudomonadati</taxon>
        <taxon>Pseudomonadota</taxon>
        <taxon>Gammaproteobacteria</taxon>
        <taxon>Methylococcales</taxon>
        <taxon>Methylothermaceae</taxon>
        <taxon>Methylomarinovum</taxon>
    </lineage>
</organism>
<dbReference type="SUPFAM" id="SSF56322">
    <property type="entry name" value="ADC synthase"/>
    <property type="match status" value="1"/>
</dbReference>
<reference evidence="6" key="1">
    <citation type="journal article" date="2024" name="Int. J. Syst. Evol. Microbiol.">
        <title>Methylomarinovum tepidoasis sp. nov., a moderately thermophilic methanotroph of the family Methylothermaceae isolated from a deep-sea hydrothermal field.</title>
        <authorList>
            <person name="Hirayama H."/>
            <person name="Takaki Y."/>
            <person name="Abe M."/>
            <person name="Miyazaki M."/>
            <person name="Uematsu K."/>
            <person name="Matsui Y."/>
            <person name="Takai K."/>
        </authorList>
    </citation>
    <scope>NUCLEOTIDE SEQUENCE [LARGE SCALE GENOMIC DNA]</scope>
    <source>
        <strain evidence="6">IT-9</strain>
    </source>
</reference>
<dbReference type="InterPro" id="IPR015890">
    <property type="entry name" value="Chorismate_C"/>
</dbReference>
<evidence type="ECO:0000313" key="5">
    <source>
        <dbReference type="EMBL" id="BCX81866.1"/>
    </source>
</evidence>
<keyword evidence="6" id="KW-1185">Reference proteome</keyword>
<protein>
    <recommendedName>
        <fullName evidence="1">aminodeoxychorismate synthase</fullName>
        <ecNumber evidence="1">2.6.1.85</ecNumber>
    </recommendedName>
</protein>
<dbReference type="Pfam" id="PF04715">
    <property type="entry name" value="Anth_synt_I_N"/>
    <property type="match status" value="1"/>
</dbReference>
<dbReference type="InterPro" id="IPR006805">
    <property type="entry name" value="Anth_synth_I_N"/>
</dbReference>
<evidence type="ECO:0000256" key="1">
    <source>
        <dbReference type="ARBA" id="ARBA00013139"/>
    </source>
</evidence>
<dbReference type="InterPro" id="IPR005801">
    <property type="entry name" value="ADC_synthase"/>
</dbReference>
<feature type="domain" description="Anthranilate synthase component I N-terminal" evidence="4">
    <location>
        <begin position="16"/>
        <end position="145"/>
    </location>
</feature>
<name>A0AAU9BTC6_9GAMM</name>
<feature type="domain" description="Chorismate-utilising enzyme C-terminal" evidence="3">
    <location>
        <begin position="186"/>
        <end position="439"/>
    </location>
</feature>
<dbReference type="PRINTS" id="PR00095">
    <property type="entry name" value="ANTSNTHASEI"/>
</dbReference>
<dbReference type="GO" id="GO:0009396">
    <property type="term" value="P:folic acid-containing compound biosynthetic process"/>
    <property type="evidence" value="ECO:0007669"/>
    <property type="project" value="InterPro"/>
</dbReference>
<sequence length="459" mass="51129">MHIKALGYRPDTAILFSHWAQKPWAVFLDSGYPFIQQGRYDILAANPRVTLVTRGQMTEIRSPAGVQLSPDDPFALLQKQLGERRDNPAGLPFCGGAIGYFGYDLAWRLERLPRSARALNPLPEMAVGIYDLAVVVDHQQQQAFLVCRDRSLWPALQAQVRALWRRPVIPGGDFQLTAPVVSHLDRKAYLAAFDRIQHYIREGDCYQVNFAQRFSAPASGDPWSVYRELRAANPAPFGAFLRLPQGAVLSSSPERFLQVRDGRVETKPIKGTRPRCLNPEEDLYQAQALRESPKDRAENLMIVDLLRNDLGKNCQPGSVKVPKLFEVESFATVHHLVSTVIGQLRQDRHALDLLRGCFPGGSITGAPKLRAMEIIEELEGIRRGVYCGAIGYVGYDGAMDTNIVIRTLVHTQGEIHFWAGGGIVADSKGSQEYQESFDKAAALIQVLSRFRASRDRVGG</sequence>
<evidence type="ECO:0000259" key="3">
    <source>
        <dbReference type="Pfam" id="PF00425"/>
    </source>
</evidence>
<dbReference type="EC" id="2.6.1.85" evidence="1"/>
<evidence type="ECO:0000259" key="4">
    <source>
        <dbReference type="Pfam" id="PF04715"/>
    </source>
</evidence>
<keyword evidence="2 5" id="KW-0808">Transferase</keyword>
<keyword evidence="5" id="KW-0032">Aminotransferase</keyword>
<dbReference type="Pfam" id="PF00425">
    <property type="entry name" value="Chorismate_bind"/>
    <property type="match status" value="1"/>
</dbReference>
<dbReference type="KEGG" id="mcau:MIT9_P1448"/>
<dbReference type="PANTHER" id="PTHR11236">
    <property type="entry name" value="AMINOBENZOATE/ANTHRANILATE SYNTHASE"/>
    <property type="match status" value="1"/>
</dbReference>
<dbReference type="GO" id="GO:0000162">
    <property type="term" value="P:L-tryptophan biosynthetic process"/>
    <property type="evidence" value="ECO:0007669"/>
    <property type="project" value="TreeGrafter"/>
</dbReference>
<dbReference type="InterPro" id="IPR019999">
    <property type="entry name" value="Anth_synth_I-like"/>
</dbReference>
<dbReference type="GO" id="GO:0046820">
    <property type="term" value="F:4-amino-4-deoxychorismate synthase activity"/>
    <property type="evidence" value="ECO:0007669"/>
    <property type="project" value="UniProtKB-EC"/>
</dbReference>
<evidence type="ECO:0000313" key="6">
    <source>
        <dbReference type="Proteomes" id="UP001321825"/>
    </source>
</evidence>
<accession>A0AAU9BTC6</accession>
<dbReference type="EMBL" id="AP024714">
    <property type="protein sequence ID" value="BCX81866.1"/>
    <property type="molecule type" value="Genomic_DNA"/>
</dbReference>
<dbReference type="AlphaFoldDB" id="A0AAU9BTC6"/>
<evidence type="ECO:0000256" key="2">
    <source>
        <dbReference type="ARBA" id="ARBA00022679"/>
    </source>
</evidence>
<dbReference type="RefSeq" id="WP_317704292.1">
    <property type="nucleotide sequence ID" value="NZ_AP024714.1"/>
</dbReference>
<dbReference type="InterPro" id="IPR005802">
    <property type="entry name" value="ADC_synth_comp_1"/>
</dbReference>
<gene>
    <name evidence="5" type="ORF">MIT9_P1448</name>
</gene>
<dbReference type="PANTHER" id="PTHR11236:SF50">
    <property type="entry name" value="AMINODEOXYCHORISMATE SYNTHASE COMPONENT 1"/>
    <property type="match status" value="1"/>
</dbReference>